<dbReference type="AlphaFoldDB" id="A0AAV6U0K1"/>
<dbReference type="EMBL" id="JAFNEN010000767">
    <property type="protein sequence ID" value="KAG8177623.1"/>
    <property type="molecule type" value="Genomic_DNA"/>
</dbReference>
<accession>A0AAV6U0K1</accession>
<reference evidence="1 2" key="1">
    <citation type="journal article" date="2022" name="Nat. Ecol. Evol.">
        <title>A masculinizing supergene underlies an exaggerated male reproductive morph in a spider.</title>
        <authorList>
            <person name="Hendrickx F."/>
            <person name="De Corte Z."/>
            <person name="Sonet G."/>
            <person name="Van Belleghem S.M."/>
            <person name="Kostlbacher S."/>
            <person name="Vangestel C."/>
        </authorList>
    </citation>
    <scope>NUCLEOTIDE SEQUENCE [LARGE SCALE GENOMIC DNA]</scope>
    <source>
        <strain evidence="1">W744_W776</strain>
    </source>
</reference>
<dbReference type="Proteomes" id="UP000827092">
    <property type="component" value="Unassembled WGS sequence"/>
</dbReference>
<proteinExistence type="predicted"/>
<organism evidence="1 2">
    <name type="scientific">Oedothorax gibbosus</name>
    <dbReference type="NCBI Taxonomy" id="931172"/>
    <lineage>
        <taxon>Eukaryota</taxon>
        <taxon>Metazoa</taxon>
        <taxon>Ecdysozoa</taxon>
        <taxon>Arthropoda</taxon>
        <taxon>Chelicerata</taxon>
        <taxon>Arachnida</taxon>
        <taxon>Araneae</taxon>
        <taxon>Araneomorphae</taxon>
        <taxon>Entelegynae</taxon>
        <taxon>Araneoidea</taxon>
        <taxon>Linyphiidae</taxon>
        <taxon>Erigoninae</taxon>
        <taxon>Oedothorax</taxon>
    </lineage>
</organism>
<sequence length="146" mass="16765">MSSSTLEKKYAEEFHFKTAENAIHAKQKVLKDVSVEEEDNLLSVDSDHLVDEDDNVSLTNSEEDRIISEGSLKEAELGMDEEDCLLHIDEDHDDVSVTTSVADEILWDYSKEKPNYTNYLKLCFHKTSRTENNSKNKITFTLIFND</sequence>
<evidence type="ECO:0000313" key="2">
    <source>
        <dbReference type="Proteomes" id="UP000827092"/>
    </source>
</evidence>
<name>A0AAV6U0K1_9ARAC</name>
<gene>
    <name evidence="1" type="ORF">JTE90_019650</name>
</gene>
<comment type="caution">
    <text evidence="1">The sequence shown here is derived from an EMBL/GenBank/DDBJ whole genome shotgun (WGS) entry which is preliminary data.</text>
</comment>
<evidence type="ECO:0000313" key="1">
    <source>
        <dbReference type="EMBL" id="KAG8177623.1"/>
    </source>
</evidence>
<protein>
    <submittedName>
        <fullName evidence="1">Uncharacterized protein</fullName>
    </submittedName>
</protein>
<keyword evidence="2" id="KW-1185">Reference proteome</keyword>